<dbReference type="Pfam" id="PF08238">
    <property type="entry name" value="Sel1"/>
    <property type="match status" value="7"/>
</dbReference>
<evidence type="ECO:0000256" key="2">
    <source>
        <dbReference type="SAM" id="Phobius"/>
    </source>
</evidence>
<keyword evidence="3" id="KW-0732">Signal</keyword>
<keyword evidence="2" id="KW-0812">Transmembrane</keyword>
<dbReference type="EMBL" id="HBIJ01004468">
    <property type="protein sequence ID" value="CAE0362410.1"/>
    <property type="molecule type" value="Transcribed_RNA"/>
</dbReference>
<dbReference type="PANTHER" id="PTHR11102:SF147">
    <property type="entry name" value="SEL1L ADAPTOR SUBUNIT OF ERAD E3 UBIQUITIN LIGASE"/>
    <property type="match status" value="1"/>
</dbReference>
<dbReference type="Pfam" id="PF13385">
    <property type="entry name" value="Laminin_G_3"/>
    <property type="match status" value="1"/>
</dbReference>
<comment type="similarity">
    <text evidence="1">Belongs to the sel-1 family.</text>
</comment>
<dbReference type="AlphaFoldDB" id="A0A7S3JRD6"/>
<dbReference type="InterPro" id="IPR050767">
    <property type="entry name" value="Sel1_AlgK"/>
</dbReference>
<evidence type="ECO:0000256" key="3">
    <source>
        <dbReference type="SAM" id="SignalP"/>
    </source>
</evidence>
<keyword evidence="2" id="KW-0472">Membrane</keyword>
<dbReference type="Gene3D" id="1.25.40.10">
    <property type="entry name" value="Tetratricopeptide repeat domain"/>
    <property type="match status" value="2"/>
</dbReference>
<evidence type="ECO:0008006" key="5">
    <source>
        <dbReference type="Google" id="ProtNLM"/>
    </source>
</evidence>
<dbReference type="SMART" id="SM00671">
    <property type="entry name" value="SEL1"/>
    <property type="match status" value="7"/>
</dbReference>
<evidence type="ECO:0000313" key="4">
    <source>
        <dbReference type="EMBL" id="CAE0362410.1"/>
    </source>
</evidence>
<dbReference type="InterPro" id="IPR006597">
    <property type="entry name" value="Sel1-like"/>
</dbReference>
<dbReference type="SUPFAM" id="SSF81901">
    <property type="entry name" value="HCP-like"/>
    <property type="match status" value="3"/>
</dbReference>
<accession>A0A7S3JRD6</accession>
<dbReference type="GO" id="GO:0005789">
    <property type="term" value="C:endoplasmic reticulum membrane"/>
    <property type="evidence" value="ECO:0007669"/>
    <property type="project" value="TreeGrafter"/>
</dbReference>
<dbReference type="InterPro" id="IPR013320">
    <property type="entry name" value="ConA-like_dom_sf"/>
</dbReference>
<feature type="signal peptide" evidence="3">
    <location>
        <begin position="1"/>
        <end position="17"/>
    </location>
</feature>
<dbReference type="SUPFAM" id="SSF49899">
    <property type="entry name" value="Concanavalin A-like lectins/glucanases"/>
    <property type="match status" value="1"/>
</dbReference>
<name>A0A7S3JRD6_9STRA</name>
<feature type="transmembrane region" description="Helical" evidence="2">
    <location>
        <begin position="1028"/>
        <end position="1048"/>
    </location>
</feature>
<organism evidence="4">
    <name type="scientific">Aureoumbra lagunensis</name>
    <dbReference type="NCBI Taxonomy" id="44058"/>
    <lineage>
        <taxon>Eukaryota</taxon>
        <taxon>Sar</taxon>
        <taxon>Stramenopiles</taxon>
        <taxon>Ochrophyta</taxon>
        <taxon>Pelagophyceae</taxon>
        <taxon>Pelagomonadales</taxon>
        <taxon>Aureoumbra</taxon>
    </lineage>
</organism>
<keyword evidence="2" id="KW-1133">Transmembrane helix</keyword>
<evidence type="ECO:0000256" key="1">
    <source>
        <dbReference type="ARBA" id="ARBA00038101"/>
    </source>
</evidence>
<proteinExistence type="inferred from homology"/>
<dbReference type="PANTHER" id="PTHR11102">
    <property type="entry name" value="SEL-1-LIKE PROTEIN"/>
    <property type="match status" value="1"/>
</dbReference>
<dbReference type="GO" id="GO:0036503">
    <property type="term" value="P:ERAD pathway"/>
    <property type="evidence" value="ECO:0007669"/>
    <property type="project" value="TreeGrafter"/>
</dbReference>
<dbReference type="Gene3D" id="2.60.120.200">
    <property type="match status" value="1"/>
</dbReference>
<protein>
    <recommendedName>
        <fullName evidence="5">LamG-like jellyroll fold domain-containing protein</fullName>
    </recommendedName>
</protein>
<feature type="chain" id="PRO_5030968044" description="LamG-like jellyroll fold domain-containing protein" evidence="3">
    <location>
        <begin position="18"/>
        <end position="1058"/>
    </location>
</feature>
<reference evidence="4" key="1">
    <citation type="submission" date="2021-01" db="EMBL/GenBank/DDBJ databases">
        <authorList>
            <person name="Corre E."/>
            <person name="Pelletier E."/>
            <person name="Niang G."/>
            <person name="Scheremetjew M."/>
            <person name="Finn R."/>
            <person name="Kale V."/>
            <person name="Holt S."/>
            <person name="Cochrane G."/>
            <person name="Meng A."/>
            <person name="Brown T."/>
            <person name="Cohen L."/>
        </authorList>
    </citation>
    <scope>NUCLEOTIDE SEQUENCE</scope>
    <source>
        <strain evidence="4">CCMP1510</strain>
    </source>
</reference>
<gene>
    <name evidence="4" type="ORF">ALAG00032_LOCUS3151</name>
</gene>
<sequence length="1058" mass="118158">MLCISAFALLIFSAALSEEDVLVKQAWIESVSSDACMYDRVESAWEYIGNNVEELEIGLVSEGVNVALLGSVRYDIQEEFQEELLLFEEATMGPARVTSMSWEPPDRRLIINFQEATNQFEIADAVALRRVLNMSIRLKGVITCRWIGAKQLEALVLDAPEAYAVDAAFRNGTFTVAAAPARRKARSIQGNHTARIAIPGIYNWVLLHRDEIIARSTKDIRIKSCDDSLVDTLYTTKKNNSVLAEENKSPWFEAIGTLTLTGQHQALQLPDDELPGSLFPSSLGGTLSFWLFGLEADFPQAHRALFFKGDVARLGGQRTPSAWLLPGSGRLALRISADAEYLDAGVDSFRPAARYGNWTHLAFVWTKEFKYQLYIDGALDCEFSASPVLFNDGPLYLGRDPDRPGPIALFANIRLWPTPLSSAEIRALLLRKDDIRLTPPSWLLFHRQMRKNEDGLHAHKEAEEAGCDMPTSERLALYETSAALGDGIAARRAAEILLYGAERYTKRSLRCPSDIHLEYNILKAEHYLRIALELNRQDANAARELGFLLLFKGITQEAWGLLVYAAALNDARAQLALAQEAKNQHQIETAAWLMRLAAETANNEFHTPGEQTLAEMDALSEVRLSKGPEKAQRGENDAELQAQIARAEQGDDVQALISTADLFYWGARGFTRDHARARRYLQHAVQAHDHTHAMALYAAMLLRGEGGPANHEEALKFYEKAASRGSVAALNGLGYEYFFGTGSTPANKSKAFHYFLEATAYNQDGDSYFNAAHCLHQGHGTRIDLPRAATLYERGAAQFGHFDASLQLAYLRYNGGTHLPRSAHLALKYFEACAKAGWLARDLRAGFDSYLDRQPYYALAFYAQAAYIGFPLAAKNAAFLLDRPKLFFQSNYTDRTLAKRFHRMALALNFDPESALALANHLLQDGDCISALRWLSRSAQAAHGPAVAKLADLNALGYCLPQQNTNRAERLYRRATDLDRSLPMRVSVALRMAALRLGYFQYFFGNNILSATSCVESESYMPIKSDQFLYVIMLLLLSLLLLLLRIRLRIHRRSSPRC</sequence>
<dbReference type="InterPro" id="IPR011990">
    <property type="entry name" value="TPR-like_helical_dom_sf"/>
</dbReference>